<comment type="caution">
    <text evidence="3">The sequence shown here is derived from an EMBL/GenBank/DDBJ whole genome shotgun (WGS) entry which is preliminary data.</text>
</comment>
<feature type="region of interest" description="Disordered" evidence="1">
    <location>
        <begin position="206"/>
        <end position="250"/>
    </location>
</feature>
<feature type="domain" description="GAG-pre-integrase" evidence="2">
    <location>
        <begin position="354"/>
        <end position="426"/>
    </location>
</feature>
<gene>
    <name evidence="3" type="ORF">Tco_0954293</name>
</gene>
<name>A0ABQ5E2K1_9ASTR</name>
<proteinExistence type="predicted"/>
<feature type="compositionally biased region" description="Basic and acidic residues" evidence="1">
    <location>
        <begin position="543"/>
        <end position="558"/>
    </location>
</feature>
<dbReference type="Pfam" id="PF13976">
    <property type="entry name" value="gag_pre-integrs"/>
    <property type="match status" value="1"/>
</dbReference>
<protein>
    <submittedName>
        <fullName evidence="3">Zinc finger, CCHC-type containing protein</fullName>
    </submittedName>
</protein>
<organism evidence="3 4">
    <name type="scientific">Tanacetum coccineum</name>
    <dbReference type="NCBI Taxonomy" id="301880"/>
    <lineage>
        <taxon>Eukaryota</taxon>
        <taxon>Viridiplantae</taxon>
        <taxon>Streptophyta</taxon>
        <taxon>Embryophyta</taxon>
        <taxon>Tracheophyta</taxon>
        <taxon>Spermatophyta</taxon>
        <taxon>Magnoliopsida</taxon>
        <taxon>eudicotyledons</taxon>
        <taxon>Gunneridae</taxon>
        <taxon>Pentapetalae</taxon>
        <taxon>asterids</taxon>
        <taxon>campanulids</taxon>
        <taxon>Asterales</taxon>
        <taxon>Asteraceae</taxon>
        <taxon>Asteroideae</taxon>
        <taxon>Anthemideae</taxon>
        <taxon>Anthemidinae</taxon>
        <taxon>Tanacetum</taxon>
    </lineage>
</organism>
<dbReference type="PANTHER" id="PTHR47481">
    <property type="match status" value="1"/>
</dbReference>
<evidence type="ECO:0000259" key="2">
    <source>
        <dbReference type="Pfam" id="PF13976"/>
    </source>
</evidence>
<keyword evidence="4" id="KW-1185">Reference proteome</keyword>
<accession>A0ABQ5E2K1</accession>
<reference evidence="3" key="1">
    <citation type="journal article" date="2022" name="Int. J. Mol. Sci.">
        <title>Draft Genome of Tanacetum Coccineum: Genomic Comparison of Closely Related Tanacetum-Family Plants.</title>
        <authorList>
            <person name="Yamashiro T."/>
            <person name="Shiraishi A."/>
            <person name="Nakayama K."/>
            <person name="Satake H."/>
        </authorList>
    </citation>
    <scope>NUCLEOTIDE SEQUENCE</scope>
</reference>
<sequence>MTIRLILLAEKLTGSNFTNWYRNLRIVLRYEKKMKFVEQPIKPALDLETADPDTIDKYYETVNLEQEVACLMLSSMSPHLQRTLEKYNSYDMMKELKTIFKEQAKHELFEIVKAFHACKQEEGQSVSSYLLKIKSYLDTLEHLGYAIPNELAVSLILNSLNKDYDKFVQNYNMHNMGKTIAELHAILKLHEKGISKKAETPVVLPIREGKIQKDKRKPQRAKGKDKGKNKLAYAPKPKILPPPKKDNPAKDSVYHHYKEGLRRSKKLKHGSLSLYMGNGMRASVEAIGSFYLIHPCGLIIVLDNCHSTPTVTRGVVLISRLVKNDYSHTFANYGISVLKDNVLYFNAIPHDGIYEIDMHNLYPNVSSTFYVSNKRVKYSLDSSYLWHCRLGHINKKRMDKLQRDGILQPTHDELLEKCKSCISGKMAHNPFPHKGYALKSAACILNMVPTKKVKRKPYEIWHGKAPKLSYLRVWGCYPKETMGYYFYYPPENKIFVARNAEFFENSLIVQEASGSHEPLKMSGSDERLELIQEEDTQPSENTSEEHKEVVPIKEHELGDLNEPPNYKVALSDPEYDKWLEAMNTEMQSISLEFS</sequence>
<dbReference type="InterPro" id="IPR025724">
    <property type="entry name" value="GAG-pre-integrase_dom"/>
</dbReference>
<evidence type="ECO:0000313" key="4">
    <source>
        <dbReference type="Proteomes" id="UP001151760"/>
    </source>
</evidence>
<dbReference type="EMBL" id="BQNB010015913">
    <property type="protein sequence ID" value="GJT45578.1"/>
    <property type="molecule type" value="Genomic_DNA"/>
</dbReference>
<reference evidence="3" key="2">
    <citation type="submission" date="2022-01" db="EMBL/GenBank/DDBJ databases">
        <authorList>
            <person name="Yamashiro T."/>
            <person name="Shiraishi A."/>
            <person name="Satake H."/>
            <person name="Nakayama K."/>
        </authorList>
    </citation>
    <scope>NUCLEOTIDE SEQUENCE</scope>
</reference>
<evidence type="ECO:0000256" key="1">
    <source>
        <dbReference type="SAM" id="MobiDB-lite"/>
    </source>
</evidence>
<dbReference type="Pfam" id="PF14223">
    <property type="entry name" value="Retrotran_gag_2"/>
    <property type="match status" value="1"/>
</dbReference>
<feature type="region of interest" description="Disordered" evidence="1">
    <location>
        <begin position="533"/>
        <end position="566"/>
    </location>
</feature>
<dbReference type="PANTHER" id="PTHR47481:SF22">
    <property type="entry name" value="RETROTRANSPOSON GAG DOMAIN-CONTAINING PROTEIN"/>
    <property type="match status" value="1"/>
</dbReference>
<evidence type="ECO:0000313" key="3">
    <source>
        <dbReference type="EMBL" id="GJT45578.1"/>
    </source>
</evidence>
<dbReference type="Proteomes" id="UP001151760">
    <property type="component" value="Unassembled WGS sequence"/>
</dbReference>